<evidence type="ECO:0000313" key="2">
    <source>
        <dbReference type="EMBL" id="OGL44204.1"/>
    </source>
</evidence>
<keyword evidence="1" id="KW-0812">Transmembrane</keyword>
<keyword evidence="1" id="KW-0472">Membrane</keyword>
<evidence type="ECO:0000256" key="1">
    <source>
        <dbReference type="SAM" id="Phobius"/>
    </source>
</evidence>
<name>A0A1F7RT71_9BACT</name>
<evidence type="ECO:0000313" key="3">
    <source>
        <dbReference type="Proteomes" id="UP000178797"/>
    </source>
</evidence>
<accession>A0A1F7RT71</accession>
<dbReference type="Proteomes" id="UP000178797">
    <property type="component" value="Unassembled WGS sequence"/>
</dbReference>
<protein>
    <submittedName>
        <fullName evidence="2">Uncharacterized protein</fullName>
    </submittedName>
</protein>
<organism evidence="2 3">
    <name type="scientific">Candidatus Schekmanbacteria bacterium RBG_16_38_10</name>
    <dbReference type="NCBI Taxonomy" id="1817879"/>
    <lineage>
        <taxon>Bacteria</taxon>
        <taxon>Candidatus Schekmaniibacteriota</taxon>
    </lineage>
</organism>
<proteinExistence type="predicted"/>
<gene>
    <name evidence="2" type="ORF">A2W05_00120</name>
</gene>
<dbReference type="AlphaFoldDB" id="A0A1F7RT71"/>
<dbReference type="EMBL" id="MGDE01000193">
    <property type="protein sequence ID" value="OGL44204.1"/>
    <property type="molecule type" value="Genomic_DNA"/>
</dbReference>
<sequence length="76" mass="8832">MKYLVILSTSILVCSYFLIKYVRLVLKNSNCNGFKQSLNEILNLLREEPLFLIFYFGFIILFFLTGIGLVSLVNLF</sequence>
<reference evidence="2 3" key="1">
    <citation type="journal article" date="2016" name="Nat. Commun.">
        <title>Thousands of microbial genomes shed light on interconnected biogeochemical processes in an aquifer system.</title>
        <authorList>
            <person name="Anantharaman K."/>
            <person name="Brown C.T."/>
            <person name="Hug L.A."/>
            <person name="Sharon I."/>
            <person name="Castelle C.J."/>
            <person name="Probst A.J."/>
            <person name="Thomas B.C."/>
            <person name="Singh A."/>
            <person name="Wilkins M.J."/>
            <person name="Karaoz U."/>
            <person name="Brodie E.L."/>
            <person name="Williams K.H."/>
            <person name="Hubbard S.S."/>
            <person name="Banfield J.F."/>
        </authorList>
    </citation>
    <scope>NUCLEOTIDE SEQUENCE [LARGE SCALE GENOMIC DNA]</scope>
</reference>
<keyword evidence="1" id="KW-1133">Transmembrane helix</keyword>
<comment type="caution">
    <text evidence="2">The sequence shown here is derived from an EMBL/GenBank/DDBJ whole genome shotgun (WGS) entry which is preliminary data.</text>
</comment>
<feature type="transmembrane region" description="Helical" evidence="1">
    <location>
        <begin position="51"/>
        <end position="75"/>
    </location>
</feature>